<sequence length="68" mass="7817">METNQIVVIDTNGFSGSNVCIFYKGLMTIENGQSSEIVKSIPEITTNRYDCRLYRRLYVVMCNTRDSQ</sequence>
<dbReference type="EMBL" id="CARXXK010000001">
    <property type="protein sequence ID" value="CAI6348151.1"/>
    <property type="molecule type" value="Genomic_DNA"/>
</dbReference>
<gene>
    <name evidence="1" type="ORF">MEUPH1_LOCUS4859</name>
</gene>
<name>A0AAV0W1A5_9HEMI</name>
<dbReference type="AlphaFoldDB" id="A0AAV0W1A5"/>
<evidence type="ECO:0000313" key="1">
    <source>
        <dbReference type="EMBL" id="CAI6348151.1"/>
    </source>
</evidence>
<evidence type="ECO:0000313" key="2">
    <source>
        <dbReference type="Proteomes" id="UP001160148"/>
    </source>
</evidence>
<accession>A0AAV0W1A5</accession>
<keyword evidence="2" id="KW-1185">Reference proteome</keyword>
<reference evidence="1 2" key="1">
    <citation type="submission" date="2023-01" db="EMBL/GenBank/DDBJ databases">
        <authorList>
            <person name="Whitehead M."/>
        </authorList>
    </citation>
    <scope>NUCLEOTIDE SEQUENCE [LARGE SCALE GENOMIC DNA]</scope>
</reference>
<dbReference type="Proteomes" id="UP001160148">
    <property type="component" value="Unassembled WGS sequence"/>
</dbReference>
<comment type="caution">
    <text evidence="1">The sequence shown here is derived from an EMBL/GenBank/DDBJ whole genome shotgun (WGS) entry which is preliminary data.</text>
</comment>
<proteinExistence type="predicted"/>
<protein>
    <submittedName>
        <fullName evidence="1">Uncharacterized protein</fullName>
    </submittedName>
</protein>
<organism evidence="1 2">
    <name type="scientific">Macrosiphum euphorbiae</name>
    <name type="common">potato aphid</name>
    <dbReference type="NCBI Taxonomy" id="13131"/>
    <lineage>
        <taxon>Eukaryota</taxon>
        <taxon>Metazoa</taxon>
        <taxon>Ecdysozoa</taxon>
        <taxon>Arthropoda</taxon>
        <taxon>Hexapoda</taxon>
        <taxon>Insecta</taxon>
        <taxon>Pterygota</taxon>
        <taxon>Neoptera</taxon>
        <taxon>Paraneoptera</taxon>
        <taxon>Hemiptera</taxon>
        <taxon>Sternorrhyncha</taxon>
        <taxon>Aphidomorpha</taxon>
        <taxon>Aphidoidea</taxon>
        <taxon>Aphididae</taxon>
        <taxon>Macrosiphini</taxon>
        <taxon>Macrosiphum</taxon>
    </lineage>
</organism>